<accession>A0A8S5TKF2</accession>
<proteinExistence type="predicted"/>
<sequence>MKTIFVIYTKQKLDLNDSDTKKIKRYVFNIEEDLKEGDMLKSPNYETPMMVVRILDSSFKYYNHVTGELLNEINSTHCYDIRTLVIRTDDSNVVYVQKIGEDTKND</sequence>
<dbReference type="EMBL" id="BK032843">
    <property type="protein sequence ID" value="DAF63796.1"/>
    <property type="molecule type" value="Genomic_DNA"/>
</dbReference>
<protein>
    <submittedName>
        <fullName evidence="1">Uncharacterized protein</fullName>
    </submittedName>
</protein>
<evidence type="ECO:0000313" key="1">
    <source>
        <dbReference type="EMBL" id="DAF63796.1"/>
    </source>
</evidence>
<name>A0A8S5TKF2_9CAUD</name>
<organism evidence="1">
    <name type="scientific">Podoviridae sp. ctz6O13</name>
    <dbReference type="NCBI Taxonomy" id="2827757"/>
    <lineage>
        <taxon>Viruses</taxon>
        <taxon>Duplodnaviria</taxon>
        <taxon>Heunggongvirae</taxon>
        <taxon>Uroviricota</taxon>
        <taxon>Caudoviricetes</taxon>
    </lineage>
</organism>
<reference evidence="1" key="1">
    <citation type="journal article" date="2021" name="Proc. Natl. Acad. Sci. U.S.A.">
        <title>A Catalog of Tens of Thousands of Viruses from Human Metagenomes Reveals Hidden Associations with Chronic Diseases.</title>
        <authorList>
            <person name="Tisza M.J."/>
            <person name="Buck C.B."/>
        </authorList>
    </citation>
    <scope>NUCLEOTIDE SEQUENCE</scope>
    <source>
        <strain evidence="1">Ctz6O13</strain>
    </source>
</reference>